<accession>A0AAW5B528</accession>
<dbReference type="RefSeq" id="WP_238018345.1">
    <property type="nucleotide sequence ID" value="NZ_JAIFZM010000002.1"/>
</dbReference>
<name>A0AAW5B528_9BACI</name>
<evidence type="ECO:0000256" key="1">
    <source>
        <dbReference type="SAM" id="MobiDB-lite"/>
    </source>
</evidence>
<gene>
    <name evidence="4" type="ORF">K3T81_03785</name>
</gene>
<dbReference type="Pfam" id="PF07007">
    <property type="entry name" value="LprI"/>
    <property type="match status" value="1"/>
</dbReference>
<feature type="chain" id="PRO_5043520830" evidence="2">
    <location>
        <begin position="28"/>
        <end position="224"/>
    </location>
</feature>
<dbReference type="InterPro" id="IPR009739">
    <property type="entry name" value="LprI-like_N"/>
</dbReference>
<protein>
    <submittedName>
        <fullName evidence="4">DUF1311 domain-containing protein</fullName>
    </submittedName>
</protein>
<feature type="region of interest" description="Disordered" evidence="1">
    <location>
        <begin position="27"/>
        <end position="109"/>
    </location>
</feature>
<organism evidence="4 5">
    <name type="scientific">Oceanobacillus jordanicus</name>
    <dbReference type="NCBI Taxonomy" id="2867266"/>
    <lineage>
        <taxon>Bacteria</taxon>
        <taxon>Bacillati</taxon>
        <taxon>Bacillota</taxon>
        <taxon>Bacilli</taxon>
        <taxon>Bacillales</taxon>
        <taxon>Bacillaceae</taxon>
        <taxon>Oceanobacillus</taxon>
    </lineage>
</organism>
<reference evidence="4 5" key="1">
    <citation type="journal article" date="2022" name="Evol. Bioinform. Online">
        <title>Draft Genome Sequence of Oceanobacillus jordanicus Strain GSFE11, a Halotolerant Plant Growth-Promoting Bacterial Endophyte Isolated From the Jordan Valley.</title>
        <authorList>
            <person name="Alhindi T."/>
            <person name="Albdaiwi R."/>
        </authorList>
    </citation>
    <scope>NUCLEOTIDE SEQUENCE [LARGE SCALE GENOMIC DNA]</scope>
    <source>
        <strain evidence="4 5">GSFE11</strain>
    </source>
</reference>
<dbReference type="AlphaFoldDB" id="A0AAW5B528"/>
<dbReference type="Proteomes" id="UP001199631">
    <property type="component" value="Unassembled WGS sequence"/>
</dbReference>
<keyword evidence="5" id="KW-1185">Reference proteome</keyword>
<keyword evidence="2" id="KW-0732">Signal</keyword>
<proteinExistence type="predicted"/>
<dbReference type="EMBL" id="JAIFZM010000002">
    <property type="protein sequence ID" value="MCG3418264.1"/>
    <property type="molecule type" value="Genomic_DNA"/>
</dbReference>
<evidence type="ECO:0000256" key="2">
    <source>
        <dbReference type="SAM" id="SignalP"/>
    </source>
</evidence>
<evidence type="ECO:0000259" key="3">
    <source>
        <dbReference type="Pfam" id="PF07007"/>
    </source>
</evidence>
<sequence>MNFNRHFLIGMLTVGLLLLAACENSSAESSATTDNESENRNETQTVNENGEAVEEEAEKDAGSNADDPTQGNTEESTTEEAETTEKVETANDDTAEEDSSTKSTVSKKEEYLQKLNDAKKETREEREESADGITIELKGVEGNLFDLWDGLLNEIYGVLEDQLSTEEMEQLRVEQREWIKHRDNKAKEASLEYEGGTAEHLVYRTVLNDLTIERCTELVEEYMK</sequence>
<dbReference type="PROSITE" id="PS51257">
    <property type="entry name" value="PROKAR_LIPOPROTEIN"/>
    <property type="match status" value="1"/>
</dbReference>
<evidence type="ECO:0000313" key="4">
    <source>
        <dbReference type="EMBL" id="MCG3418264.1"/>
    </source>
</evidence>
<feature type="domain" description="Lysozyme inhibitor LprI-like N-terminal" evidence="3">
    <location>
        <begin position="129"/>
        <end position="218"/>
    </location>
</feature>
<dbReference type="PANTHER" id="PTHR39176">
    <property type="entry name" value="PERIPLASMIC PROTEIN-RELATED"/>
    <property type="match status" value="1"/>
</dbReference>
<feature type="signal peptide" evidence="2">
    <location>
        <begin position="1"/>
        <end position="27"/>
    </location>
</feature>
<comment type="caution">
    <text evidence="4">The sequence shown here is derived from an EMBL/GenBank/DDBJ whole genome shotgun (WGS) entry which is preliminary data.</text>
</comment>
<dbReference type="PANTHER" id="PTHR39176:SF1">
    <property type="entry name" value="PERIPLASMIC PROTEIN"/>
    <property type="match status" value="1"/>
</dbReference>
<evidence type="ECO:0000313" key="5">
    <source>
        <dbReference type="Proteomes" id="UP001199631"/>
    </source>
</evidence>
<dbReference type="Gene3D" id="1.20.1270.180">
    <property type="match status" value="1"/>
</dbReference>